<dbReference type="RefSeq" id="WP_112441321.1">
    <property type="nucleotide sequence ID" value="NZ_CP030073.1"/>
</dbReference>
<reference evidence="1 2" key="1">
    <citation type="journal article" date="2019" name="Int. J. Syst. Evol. Microbiol.">
        <title>Streptomyces cadmiisoli sp. nov., a novel actinomycete isolated from cadmium-contaminated soil.</title>
        <authorList>
            <person name="Li K."/>
            <person name="Tang X."/>
            <person name="Zhao J."/>
            <person name="Guo Y."/>
            <person name="Tang Y."/>
            <person name="Gao J."/>
        </authorList>
    </citation>
    <scope>NUCLEOTIDE SEQUENCE [LARGE SCALE GENOMIC DNA]</scope>
    <source>
        <strain evidence="1 2">ZFG47</strain>
    </source>
</reference>
<dbReference type="AlphaFoldDB" id="A0A2Z4JAF9"/>
<keyword evidence="2" id="KW-1185">Reference proteome</keyword>
<organism evidence="1 2">
    <name type="scientific">Streptomyces cadmiisoli</name>
    <dbReference type="NCBI Taxonomy" id="2184053"/>
    <lineage>
        <taxon>Bacteria</taxon>
        <taxon>Bacillati</taxon>
        <taxon>Actinomycetota</taxon>
        <taxon>Actinomycetes</taxon>
        <taxon>Kitasatosporales</taxon>
        <taxon>Streptomycetaceae</taxon>
        <taxon>Streptomyces</taxon>
        <taxon>Streptomyces aurantiacus group</taxon>
    </lineage>
</organism>
<name>A0A2Z4JAF9_9ACTN</name>
<evidence type="ECO:0000313" key="1">
    <source>
        <dbReference type="EMBL" id="AWW41688.1"/>
    </source>
</evidence>
<dbReference type="KEGG" id="scad:DN051_37775"/>
<protein>
    <submittedName>
        <fullName evidence="1">Uncharacterized protein</fullName>
    </submittedName>
</protein>
<sequence>MPLARPALYVGFERQSGELDGTQRISSCTVETNGIGTWSTADTWVTHSDCGCAVPTPPRT</sequence>
<dbReference type="Proteomes" id="UP000249616">
    <property type="component" value="Chromosome"/>
</dbReference>
<evidence type="ECO:0000313" key="2">
    <source>
        <dbReference type="Proteomes" id="UP000249616"/>
    </source>
</evidence>
<gene>
    <name evidence="1" type="ORF">DN051_37775</name>
</gene>
<dbReference type="EMBL" id="CP030073">
    <property type="protein sequence ID" value="AWW41688.1"/>
    <property type="molecule type" value="Genomic_DNA"/>
</dbReference>
<accession>A0A2Z4JAF9</accession>
<proteinExistence type="predicted"/>